<organism evidence="1">
    <name type="scientific">marine sediment metagenome</name>
    <dbReference type="NCBI Taxonomy" id="412755"/>
    <lineage>
        <taxon>unclassified sequences</taxon>
        <taxon>metagenomes</taxon>
        <taxon>ecological metagenomes</taxon>
    </lineage>
</organism>
<name>X1RBM2_9ZZZZ</name>
<comment type="caution">
    <text evidence="1">The sequence shown here is derived from an EMBL/GenBank/DDBJ whole genome shotgun (WGS) entry which is preliminary data.</text>
</comment>
<accession>X1RBM2</accession>
<gene>
    <name evidence="1" type="ORF">S06H3_66157</name>
</gene>
<feature type="non-terminal residue" evidence="1">
    <location>
        <position position="57"/>
    </location>
</feature>
<dbReference type="AlphaFoldDB" id="X1RBM2"/>
<protein>
    <submittedName>
        <fullName evidence="1">Uncharacterized protein</fullName>
    </submittedName>
</protein>
<dbReference type="EMBL" id="BARV01044919">
    <property type="protein sequence ID" value="GAI64431.1"/>
    <property type="molecule type" value="Genomic_DNA"/>
</dbReference>
<proteinExistence type="predicted"/>
<sequence length="57" mass="5894">MQRVIQTGLGPIEGVVGISISAGITHLKNITQPFSSLLTTILPSEQKSGAGFSINGQ</sequence>
<evidence type="ECO:0000313" key="1">
    <source>
        <dbReference type="EMBL" id="GAI64431.1"/>
    </source>
</evidence>
<reference evidence="1" key="1">
    <citation type="journal article" date="2014" name="Front. Microbiol.">
        <title>High frequency of phylogenetically diverse reductive dehalogenase-homologous genes in deep subseafloor sedimentary metagenomes.</title>
        <authorList>
            <person name="Kawai M."/>
            <person name="Futagami T."/>
            <person name="Toyoda A."/>
            <person name="Takaki Y."/>
            <person name="Nishi S."/>
            <person name="Hori S."/>
            <person name="Arai W."/>
            <person name="Tsubouchi T."/>
            <person name="Morono Y."/>
            <person name="Uchiyama I."/>
            <person name="Ito T."/>
            <person name="Fujiyama A."/>
            <person name="Inagaki F."/>
            <person name="Takami H."/>
        </authorList>
    </citation>
    <scope>NUCLEOTIDE SEQUENCE</scope>
    <source>
        <strain evidence="1">Expedition CK06-06</strain>
    </source>
</reference>